<protein>
    <recommendedName>
        <fullName evidence="3">Carboxylic ester hydrolase</fullName>
        <ecNumber evidence="3">3.1.1.-</ecNumber>
    </recommendedName>
</protein>
<comment type="caution">
    <text evidence="6">The sequence shown here is derived from an EMBL/GenBank/DDBJ whole genome shotgun (WGS) entry which is preliminary data.</text>
</comment>
<evidence type="ECO:0000256" key="3">
    <source>
        <dbReference type="RuleBase" id="RU361235"/>
    </source>
</evidence>
<evidence type="ECO:0000259" key="5">
    <source>
        <dbReference type="Pfam" id="PF00135"/>
    </source>
</evidence>
<dbReference type="InterPro" id="IPR019826">
    <property type="entry name" value="Carboxylesterase_B_AS"/>
</dbReference>
<keyword evidence="4" id="KW-0472">Membrane</keyword>
<dbReference type="EC" id="3.1.1.-" evidence="3"/>
<dbReference type="AlphaFoldDB" id="A0A1Y1UXD7"/>
<evidence type="ECO:0000313" key="6">
    <source>
        <dbReference type="EMBL" id="ORX42183.1"/>
    </source>
</evidence>
<dbReference type="EMBL" id="MCFH01000069">
    <property type="protein sequence ID" value="ORX42183.1"/>
    <property type="molecule type" value="Genomic_DNA"/>
</dbReference>
<evidence type="ECO:0000256" key="4">
    <source>
        <dbReference type="SAM" id="Phobius"/>
    </source>
</evidence>
<dbReference type="InterPro" id="IPR002018">
    <property type="entry name" value="CarbesteraseB"/>
</dbReference>
<organism evidence="6 7">
    <name type="scientific">Piromyces finnis</name>
    <dbReference type="NCBI Taxonomy" id="1754191"/>
    <lineage>
        <taxon>Eukaryota</taxon>
        <taxon>Fungi</taxon>
        <taxon>Fungi incertae sedis</taxon>
        <taxon>Chytridiomycota</taxon>
        <taxon>Chytridiomycota incertae sedis</taxon>
        <taxon>Neocallimastigomycetes</taxon>
        <taxon>Neocallimastigales</taxon>
        <taxon>Neocallimastigaceae</taxon>
        <taxon>Piromyces</taxon>
    </lineage>
</organism>
<dbReference type="Pfam" id="PF00135">
    <property type="entry name" value="COesterase"/>
    <property type="match status" value="1"/>
</dbReference>
<dbReference type="Gene3D" id="3.40.50.1820">
    <property type="entry name" value="alpha/beta hydrolase"/>
    <property type="match status" value="1"/>
</dbReference>
<feature type="transmembrane region" description="Helical" evidence="4">
    <location>
        <begin position="529"/>
        <end position="552"/>
    </location>
</feature>
<sequence length="576" mass="65992">MKNLYGENREIKGKYDKKLAVTCHNGIFVGNKTENVISYKGIPYAKKPTGELRWKDPVLAEKDDRVYEAYYFGHSPIQTEWESEPGSYYPQNEDCLKLNVWVNSENNAKNKTVMVFIHGGSYGWGATSDPIYDGYNLISKYSDVILVTIEFRLGILGFIDFSSVPGGDDYKTSGNLGLLDQICALKWIKKNISKFGGDPNNITLFGESSGAGSISLLPLIEGTDHLFHRIIAQSGSINLTYSKKECEKLTKKLLKASHATSMKDLVAISEEDIIKLNKGLNDNNNFPERDGVVLPEDLYKAYASGKTKKIDMLIGSNKDEVRYWINEMGYYTDLFSGKFIYTHCLPILYENNLKSMSDTDKGHAEKFIKRIKDKKVWRITEFYNELIFRIPMVKQAELHSSSGGKSFVYHWKFSGEDSLLGACHAIELAYVFNNLDERIYTGNKISVHLANQVQDMWINFARNGKPYSKWESYNNKTCQTMILDGGDNKIVMESDYKREERQLIEPLLKYYFNGNYSQLSLKVSQFYKIIAQCVATLFLFIIVVGGLLYTMIKYIDHKMYTHNYFIELEEDDVYDV</sequence>
<comment type="similarity">
    <text evidence="1 3">Belongs to the type-B carboxylesterase/lipase family.</text>
</comment>
<dbReference type="SUPFAM" id="SSF53474">
    <property type="entry name" value="alpha/beta-Hydrolases"/>
    <property type="match status" value="1"/>
</dbReference>
<dbReference type="STRING" id="1754191.A0A1Y1UXD7"/>
<proteinExistence type="inferred from homology"/>
<keyword evidence="2 3" id="KW-0378">Hydrolase</keyword>
<dbReference type="PANTHER" id="PTHR11559">
    <property type="entry name" value="CARBOXYLESTERASE"/>
    <property type="match status" value="1"/>
</dbReference>
<keyword evidence="7" id="KW-1185">Reference proteome</keyword>
<feature type="domain" description="Carboxylesterase type B" evidence="5">
    <location>
        <begin position="20"/>
        <end position="488"/>
    </location>
</feature>
<evidence type="ECO:0000256" key="2">
    <source>
        <dbReference type="ARBA" id="ARBA00022801"/>
    </source>
</evidence>
<dbReference type="InterPro" id="IPR029058">
    <property type="entry name" value="AB_hydrolase_fold"/>
</dbReference>
<accession>A0A1Y1UXD7</accession>
<dbReference type="GO" id="GO:0016787">
    <property type="term" value="F:hydrolase activity"/>
    <property type="evidence" value="ECO:0007669"/>
    <property type="project" value="UniProtKB-KW"/>
</dbReference>
<evidence type="ECO:0000256" key="1">
    <source>
        <dbReference type="ARBA" id="ARBA00005964"/>
    </source>
</evidence>
<keyword evidence="4" id="KW-0812">Transmembrane</keyword>
<reference evidence="6 7" key="2">
    <citation type="submission" date="2016-08" db="EMBL/GenBank/DDBJ databases">
        <title>Pervasive Adenine N6-methylation of Active Genes in Fungi.</title>
        <authorList>
            <consortium name="DOE Joint Genome Institute"/>
            <person name="Mondo S.J."/>
            <person name="Dannebaum R.O."/>
            <person name="Kuo R.C."/>
            <person name="Labutti K."/>
            <person name="Haridas S."/>
            <person name="Kuo A."/>
            <person name="Salamov A."/>
            <person name="Ahrendt S.R."/>
            <person name="Lipzen A."/>
            <person name="Sullivan W."/>
            <person name="Andreopoulos W.B."/>
            <person name="Clum A."/>
            <person name="Lindquist E."/>
            <person name="Daum C."/>
            <person name="Ramamoorthy G.K."/>
            <person name="Gryganskyi A."/>
            <person name="Culley D."/>
            <person name="Magnuson J.K."/>
            <person name="James T.Y."/>
            <person name="O'Malley M.A."/>
            <person name="Stajich J.E."/>
            <person name="Spatafora J.W."/>
            <person name="Visel A."/>
            <person name="Grigoriev I.V."/>
        </authorList>
    </citation>
    <scope>NUCLEOTIDE SEQUENCE [LARGE SCALE GENOMIC DNA]</scope>
    <source>
        <strain evidence="7">finn</strain>
    </source>
</reference>
<reference evidence="6 7" key="1">
    <citation type="submission" date="2016-08" db="EMBL/GenBank/DDBJ databases">
        <title>Genomes of anaerobic fungi encode conserved fungal cellulosomes for biomass hydrolysis.</title>
        <authorList>
            <consortium name="DOE Joint Genome Institute"/>
            <person name="Haitjema C.H."/>
            <person name="Gilmore S.P."/>
            <person name="Henske J.K."/>
            <person name="Solomon K.V."/>
            <person name="De Groot R."/>
            <person name="Kuo A."/>
            <person name="Mondo S.J."/>
            <person name="Salamov A.A."/>
            <person name="Labutti K."/>
            <person name="Zhao Z."/>
            <person name="Chiniquy J."/>
            <person name="Barry K."/>
            <person name="Brewer H.M."/>
            <person name="Purvine S.O."/>
            <person name="Wright A.T."/>
            <person name="Boxma B."/>
            <person name="Van Alen T."/>
            <person name="Hackstein J.H."/>
            <person name="Baker S.E."/>
            <person name="Grigoriev I.V."/>
            <person name="O'Malley M.A."/>
        </authorList>
    </citation>
    <scope>NUCLEOTIDE SEQUENCE [LARGE SCALE GENOMIC DNA]</scope>
    <source>
        <strain evidence="7">finn</strain>
    </source>
</reference>
<gene>
    <name evidence="6" type="ORF">BCR36DRAFT_308341</name>
</gene>
<dbReference type="Proteomes" id="UP000193719">
    <property type="component" value="Unassembled WGS sequence"/>
</dbReference>
<dbReference type="PROSITE" id="PS00122">
    <property type="entry name" value="CARBOXYLESTERASE_B_1"/>
    <property type="match status" value="1"/>
</dbReference>
<keyword evidence="4" id="KW-1133">Transmembrane helix</keyword>
<dbReference type="InterPro" id="IPR050309">
    <property type="entry name" value="Type-B_Carboxylest/Lipase"/>
</dbReference>
<evidence type="ECO:0000313" key="7">
    <source>
        <dbReference type="Proteomes" id="UP000193719"/>
    </source>
</evidence>
<dbReference type="OrthoDB" id="408631at2759"/>
<name>A0A1Y1UXD7_9FUNG</name>